<dbReference type="OrthoDB" id="286428at2"/>
<accession>A0A5C5UYJ3</accession>
<organism evidence="1 2">
    <name type="scientific">Blastopirellula retiformator</name>
    <dbReference type="NCBI Taxonomy" id="2527970"/>
    <lineage>
        <taxon>Bacteria</taxon>
        <taxon>Pseudomonadati</taxon>
        <taxon>Planctomycetota</taxon>
        <taxon>Planctomycetia</taxon>
        <taxon>Pirellulales</taxon>
        <taxon>Pirellulaceae</taxon>
        <taxon>Blastopirellula</taxon>
    </lineage>
</organism>
<evidence type="ECO:0000313" key="2">
    <source>
        <dbReference type="Proteomes" id="UP000318878"/>
    </source>
</evidence>
<dbReference type="EMBL" id="SJPF01000005">
    <property type="protein sequence ID" value="TWT30713.1"/>
    <property type="molecule type" value="Genomic_DNA"/>
</dbReference>
<comment type="caution">
    <text evidence="1">The sequence shown here is derived from an EMBL/GenBank/DDBJ whole genome shotgun (WGS) entry which is preliminary data.</text>
</comment>
<dbReference type="AlphaFoldDB" id="A0A5C5UYJ3"/>
<gene>
    <name evidence="1" type="ORF">Enr8_42360</name>
</gene>
<evidence type="ECO:0000313" key="1">
    <source>
        <dbReference type="EMBL" id="TWT30713.1"/>
    </source>
</evidence>
<proteinExistence type="predicted"/>
<reference evidence="1 2" key="1">
    <citation type="submission" date="2019-02" db="EMBL/GenBank/DDBJ databases">
        <title>Deep-cultivation of Planctomycetes and their phenomic and genomic characterization uncovers novel biology.</title>
        <authorList>
            <person name="Wiegand S."/>
            <person name="Jogler M."/>
            <person name="Boedeker C."/>
            <person name="Pinto D."/>
            <person name="Vollmers J."/>
            <person name="Rivas-Marin E."/>
            <person name="Kohn T."/>
            <person name="Peeters S.H."/>
            <person name="Heuer A."/>
            <person name="Rast P."/>
            <person name="Oberbeckmann S."/>
            <person name="Bunk B."/>
            <person name="Jeske O."/>
            <person name="Meyerdierks A."/>
            <person name="Storesund J.E."/>
            <person name="Kallscheuer N."/>
            <person name="Luecker S."/>
            <person name="Lage O.M."/>
            <person name="Pohl T."/>
            <person name="Merkel B.J."/>
            <person name="Hornburger P."/>
            <person name="Mueller R.-W."/>
            <person name="Bruemmer F."/>
            <person name="Labrenz M."/>
            <person name="Spormann A.M."/>
            <person name="Op Den Camp H."/>
            <person name="Overmann J."/>
            <person name="Amann R."/>
            <person name="Jetten M.S.M."/>
            <person name="Mascher T."/>
            <person name="Medema M.H."/>
            <person name="Devos D.P."/>
            <person name="Kaster A.-K."/>
            <person name="Ovreas L."/>
            <person name="Rohde M."/>
            <person name="Galperin M.Y."/>
            <person name="Jogler C."/>
        </authorList>
    </citation>
    <scope>NUCLEOTIDE SEQUENCE [LARGE SCALE GENOMIC DNA]</scope>
    <source>
        <strain evidence="1 2">Enr8</strain>
    </source>
</reference>
<dbReference type="Proteomes" id="UP000318878">
    <property type="component" value="Unassembled WGS sequence"/>
</dbReference>
<dbReference type="RefSeq" id="WP_146435385.1">
    <property type="nucleotide sequence ID" value="NZ_SJPF01000005.1"/>
</dbReference>
<keyword evidence="2" id="KW-1185">Reference proteome</keyword>
<name>A0A5C5UYJ3_9BACT</name>
<sequence length="80" mass="8580">MVKSQTEVVADLLARRDAILTELAAMATSDVGALPNTSGPGDHIDHVGYKKSLYDELKQISDTLELIQGPAESISRGRLT</sequence>
<protein>
    <submittedName>
        <fullName evidence="1">Uncharacterized protein</fullName>
    </submittedName>
</protein>